<dbReference type="Proteomes" id="UP000702544">
    <property type="component" value="Unassembled WGS sequence"/>
</dbReference>
<dbReference type="AlphaFoldDB" id="A0AAE4ZBM8"/>
<reference evidence="1 2" key="1">
    <citation type="submission" date="2020-01" db="EMBL/GenBank/DDBJ databases">
        <title>Genomes assembled from Gulf of Kutch pelagic sediment metagenomes.</title>
        <authorList>
            <person name="Chandrashekar M."/>
            <person name="Mahajan M.S."/>
            <person name="Dave K.J."/>
            <person name="Vatsa P."/>
            <person name="Nathani N.M."/>
        </authorList>
    </citation>
    <scope>NUCLEOTIDE SEQUENCE [LARGE SCALE GENOMIC DNA]</scope>
    <source>
        <strain evidence="1">KS3-K002</strain>
    </source>
</reference>
<comment type="caution">
    <text evidence="1">The sequence shown here is derived from an EMBL/GenBank/DDBJ whole genome shotgun (WGS) entry which is preliminary data.</text>
</comment>
<dbReference type="EMBL" id="JAACAK010000148">
    <property type="protein sequence ID" value="NIR76813.1"/>
    <property type="molecule type" value="Genomic_DNA"/>
</dbReference>
<evidence type="ECO:0000313" key="1">
    <source>
        <dbReference type="EMBL" id="NIR76813.1"/>
    </source>
</evidence>
<proteinExistence type="predicted"/>
<protein>
    <submittedName>
        <fullName evidence="1">Uncharacterized protein</fullName>
    </submittedName>
</protein>
<accession>A0AAE4ZBM8</accession>
<gene>
    <name evidence="1" type="ORF">GWO12_17185</name>
</gene>
<sequence length="65" mass="7047">MHVAPITPEREAEANARLIAAAPELLKALKALVEPCECYGRDRGEHGPLCEHARAAIAKATREET</sequence>
<organism evidence="1 2">
    <name type="scientific">Candidatus Kutchimonas denitrificans</name>
    <dbReference type="NCBI Taxonomy" id="3056748"/>
    <lineage>
        <taxon>Bacteria</taxon>
        <taxon>Pseudomonadati</taxon>
        <taxon>Gemmatimonadota</taxon>
        <taxon>Gemmatimonadia</taxon>
        <taxon>Candidatus Palauibacterales</taxon>
        <taxon>Candidatus Palauibacteraceae</taxon>
        <taxon>Candidatus Kutchimonas</taxon>
    </lineage>
</organism>
<name>A0AAE4ZBM8_9BACT</name>
<evidence type="ECO:0000313" key="2">
    <source>
        <dbReference type="Proteomes" id="UP000702544"/>
    </source>
</evidence>